<keyword evidence="4 10" id="KW-0812">Transmembrane</keyword>
<dbReference type="GO" id="GO:0042813">
    <property type="term" value="F:Wnt receptor activity"/>
    <property type="evidence" value="ECO:0007669"/>
    <property type="project" value="TreeGrafter"/>
</dbReference>
<dbReference type="SMART" id="SM01330">
    <property type="entry name" value="Frizzled"/>
    <property type="match status" value="1"/>
</dbReference>
<sequence>MCRGMQYMMTSLPNHFNHHTQAEIMLEISQFKPLIHVNCSTELQFFLCSLYTPICIPNYERKIPACRSVCERVKSSCFPIMSQYGFQWPERMACELLPRISTDNQLCMDPLMNGKRSVLQDDIKTMLEPFESNFEEDPRWEKLDEWDLETTDMEEILSKTTYFSSIVLVIGMLNLVSSSIAIVIFTTQWSKHSYPERPLLFMSFCNASIALGTIVKVLVIEDEPSSCSQMSVERVFCSIIHLLIYYFQMGACCWWVIMAVTWFLSVKLMWASEVIEKYGKLFHSLSWIWPLLETALYYATFTLEGNEFRSLCCHGPQDSPTMVLVSIVPLLLKIIFGTVFLSIGIAAGFRVKKLLPAEHIQSLQRIMLKILVFSLIYTLCQLIVILFSLHGILNLSDGLSNWASVVILIPGSISLGWVVSRKSIKSLSQINLKPCLSKGTPPVNYEDFFNQLGHPWIKSIQETNKGSMNLHNNNVNHNRTLRQDGTVETNDIYMQF</sequence>
<protein>
    <recommendedName>
        <fullName evidence="15">Frizzled-4</fullName>
    </recommendedName>
</protein>
<dbReference type="InterPro" id="IPR036790">
    <property type="entry name" value="Frizzled_dom_sf"/>
</dbReference>
<feature type="transmembrane region" description="Helical" evidence="10">
    <location>
        <begin position="323"/>
        <end position="349"/>
    </location>
</feature>
<organism evidence="13 14">
    <name type="scientific">Tigriopus californicus</name>
    <name type="common">Marine copepod</name>
    <dbReference type="NCBI Taxonomy" id="6832"/>
    <lineage>
        <taxon>Eukaryota</taxon>
        <taxon>Metazoa</taxon>
        <taxon>Ecdysozoa</taxon>
        <taxon>Arthropoda</taxon>
        <taxon>Crustacea</taxon>
        <taxon>Multicrustacea</taxon>
        <taxon>Hexanauplia</taxon>
        <taxon>Copepoda</taxon>
        <taxon>Harpacticoida</taxon>
        <taxon>Harpacticidae</taxon>
        <taxon>Tigriopus</taxon>
    </lineage>
</organism>
<dbReference type="Gene3D" id="1.20.1070.10">
    <property type="entry name" value="Rhodopsin 7-helix transmembrane proteins"/>
    <property type="match status" value="1"/>
</dbReference>
<dbReference type="Gene3D" id="1.10.2000.10">
    <property type="entry name" value="Frizzled cysteine-rich domain"/>
    <property type="match status" value="1"/>
</dbReference>
<evidence type="ECO:0000259" key="11">
    <source>
        <dbReference type="PROSITE" id="PS50038"/>
    </source>
</evidence>
<feature type="transmembrane region" description="Helical" evidence="10">
    <location>
        <begin position="370"/>
        <end position="393"/>
    </location>
</feature>
<feature type="disulfide bond" evidence="9">
    <location>
        <begin position="66"/>
        <end position="107"/>
    </location>
</feature>
<feature type="transmembrane region" description="Helical" evidence="10">
    <location>
        <begin position="399"/>
        <end position="419"/>
    </location>
</feature>
<dbReference type="GO" id="GO:0017147">
    <property type="term" value="F:Wnt-protein binding"/>
    <property type="evidence" value="ECO:0007669"/>
    <property type="project" value="TreeGrafter"/>
</dbReference>
<reference evidence="13 14" key="1">
    <citation type="journal article" date="2018" name="Nat. Ecol. Evol.">
        <title>Genomic signatures of mitonuclear coevolution across populations of Tigriopus californicus.</title>
        <authorList>
            <person name="Barreto F.S."/>
            <person name="Watson E.T."/>
            <person name="Lima T.G."/>
            <person name="Willett C.S."/>
            <person name="Edmands S."/>
            <person name="Li W."/>
            <person name="Burton R.S."/>
        </authorList>
    </citation>
    <scope>NUCLEOTIDE SEQUENCE [LARGE SCALE GENOMIC DNA]</scope>
    <source>
        <strain evidence="13 14">San Diego</strain>
    </source>
</reference>
<dbReference type="PANTHER" id="PTHR11309">
    <property type="entry name" value="FRIZZLED"/>
    <property type="match status" value="1"/>
</dbReference>
<feature type="transmembrane region" description="Helical" evidence="10">
    <location>
        <begin position="162"/>
        <end position="187"/>
    </location>
</feature>
<dbReference type="PANTHER" id="PTHR11309:SF126">
    <property type="entry name" value="FRIZZLED-2"/>
    <property type="match status" value="1"/>
</dbReference>
<proteinExistence type="inferred from homology"/>
<evidence type="ECO:0000259" key="12">
    <source>
        <dbReference type="PROSITE" id="PS50261"/>
    </source>
</evidence>
<feature type="disulfide bond" evidence="9">
    <location>
        <begin position="2"/>
        <end position="48"/>
    </location>
</feature>
<dbReference type="Pfam" id="PF01534">
    <property type="entry name" value="Frizzled"/>
    <property type="match status" value="1"/>
</dbReference>
<feature type="domain" description="G-protein coupled receptors family 2 profile 2" evidence="12">
    <location>
        <begin position="163"/>
        <end position="379"/>
    </location>
</feature>
<comment type="subcellular location">
    <subcellularLocation>
        <location evidence="1">Membrane</location>
        <topology evidence="1">Multi-pass membrane protein</topology>
    </subcellularLocation>
</comment>
<dbReference type="PROSITE" id="PS50038">
    <property type="entry name" value="FZ"/>
    <property type="match status" value="1"/>
</dbReference>
<comment type="caution">
    <text evidence="13">The sequence shown here is derived from an EMBL/GenBank/DDBJ whole genome shotgun (WGS) entry which is preliminary data.</text>
</comment>
<evidence type="ECO:0000256" key="4">
    <source>
        <dbReference type="ARBA" id="ARBA00022692"/>
    </source>
</evidence>
<keyword evidence="6 10" id="KW-0472">Membrane</keyword>
<evidence type="ECO:0000313" key="14">
    <source>
        <dbReference type="Proteomes" id="UP000318571"/>
    </source>
</evidence>
<dbReference type="EMBL" id="VCGU01000003">
    <property type="protein sequence ID" value="TRY78834.1"/>
    <property type="molecule type" value="Genomic_DNA"/>
</dbReference>
<keyword evidence="7 9" id="KW-1015">Disulfide bond</keyword>
<feature type="domain" description="FZ" evidence="11">
    <location>
        <begin position="1"/>
        <end position="110"/>
    </location>
</feature>
<evidence type="ECO:0000256" key="2">
    <source>
        <dbReference type="ARBA" id="ARBA00008077"/>
    </source>
</evidence>
<evidence type="ECO:0000256" key="9">
    <source>
        <dbReference type="PROSITE-ProRule" id="PRU00090"/>
    </source>
</evidence>
<feature type="transmembrane region" description="Helical" evidence="10">
    <location>
        <begin position="239"/>
        <end position="264"/>
    </location>
</feature>
<dbReference type="PROSITE" id="PS50261">
    <property type="entry name" value="G_PROTEIN_RECEP_F2_4"/>
    <property type="match status" value="1"/>
</dbReference>
<comment type="similarity">
    <text evidence="2">Belongs to the G-protein coupled receptor Fz/Smo family.</text>
</comment>
<dbReference type="GO" id="GO:0035567">
    <property type="term" value="P:non-canonical Wnt signaling pathway"/>
    <property type="evidence" value="ECO:0007669"/>
    <property type="project" value="TreeGrafter"/>
</dbReference>
<accession>A0A553PMC4</accession>
<feature type="transmembrane region" description="Helical" evidence="10">
    <location>
        <begin position="199"/>
        <end position="219"/>
    </location>
</feature>
<evidence type="ECO:0000256" key="6">
    <source>
        <dbReference type="ARBA" id="ARBA00023136"/>
    </source>
</evidence>
<dbReference type="SUPFAM" id="SSF63501">
    <property type="entry name" value="Frizzled cysteine-rich domain"/>
    <property type="match status" value="1"/>
</dbReference>
<dbReference type="InterPro" id="IPR015526">
    <property type="entry name" value="Frizzled/SFRP"/>
</dbReference>
<dbReference type="InterPro" id="IPR020067">
    <property type="entry name" value="Frizzled_dom"/>
</dbReference>
<evidence type="ECO:0000256" key="3">
    <source>
        <dbReference type="ARBA" id="ARBA00022473"/>
    </source>
</evidence>
<feature type="disulfide bond" evidence="9">
    <location>
        <begin position="70"/>
        <end position="94"/>
    </location>
</feature>
<dbReference type="GO" id="GO:0005886">
    <property type="term" value="C:plasma membrane"/>
    <property type="evidence" value="ECO:0007669"/>
    <property type="project" value="TreeGrafter"/>
</dbReference>
<name>A0A553PMC4_TIGCA</name>
<evidence type="ECO:0000256" key="8">
    <source>
        <dbReference type="ARBA" id="ARBA00023170"/>
    </source>
</evidence>
<dbReference type="PRINTS" id="PR00489">
    <property type="entry name" value="FRIZZLED"/>
</dbReference>
<keyword evidence="3" id="KW-0217">Developmental protein</keyword>
<evidence type="ECO:0000256" key="5">
    <source>
        <dbReference type="ARBA" id="ARBA00022989"/>
    </source>
</evidence>
<dbReference type="STRING" id="6832.A0A553PMC4"/>
<dbReference type="Pfam" id="PF01392">
    <property type="entry name" value="Fz"/>
    <property type="match status" value="1"/>
</dbReference>
<evidence type="ECO:0008006" key="15">
    <source>
        <dbReference type="Google" id="ProtNLM"/>
    </source>
</evidence>
<dbReference type="GO" id="GO:0060070">
    <property type="term" value="P:canonical Wnt signaling pathway"/>
    <property type="evidence" value="ECO:0007669"/>
    <property type="project" value="TreeGrafter"/>
</dbReference>
<dbReference type="InterPro" id="IPR000539">
    <property type="entry name" value="Frizzled/Smoothened_7TM"/>
</dbReference>
<evidence type="ECO:0000256" key="7">
    <source>
        <dbReference type="ARBA" id="ARBA00023157"/>
    </source>
</evidence>
<evidence type="ECO:0000256" key="10">
    <source>
        <dbReference type="SAM" id="Phobius"/>
    </source>
</evidence>
<dbReference type="SMART" id="SM00063">
    <property type="entry name" value="FRI"/>
    <property type="match status" value="1"/>
</dbReference>
<dbReference type="OMA" id="VVAKPTH"/>
<dbReference type="AlphaFoldDB" id="A0A553PMC4"/>
<keyword evidence="5 10" id="KW-1133">Transmembrane helix</keyword>
<comment type="caution">
    <text evidence="9">Lacks conserved residue(s) required for the propagation of feature annotation.</text>
</comment>
<dbReference type="SUPFAM" id="SSF81321">
    <property type="entry name" value="Family A G protein-coupled receptor-like"/>
    <property type="match status" value="1"/>
</dbReference>
<dbReference type="InterPro" id="IPR017981">
    <property type="entry name" value="GPCR_2-like_7TM"/>
</dbReference>
<keyword evidence="14" id="KW-1185">Reference proteome</keyword>
<gene>
    <name evidence="13" type="ORF">TCAL_06756</name>
</gene>
<evidence type="ECO:0000313" key="13">
    <source>
        <dbReference type="EMBL" id="TRY78834.1"/>
    </source>
</evidence>
<keyword evidence="8" id="KW-0675">Receptor</keyword>
<dbReference type="Proteomes" id="UP000318571">
    <property type="component" value="Chromosome 11"/>
</dbReference>
<feature type="disulfide bond" evidence="9">
    <location>
        <begin position="39"/>
        <end position="77"/>
    </location>
</feature>
<evidence type="ECO:0000256" key="1">
    <source>
        <dbReference type="ARBA" id="ARBA00004141"/>
    </source>
</evidence>